<feature type="domain" description="CobB/CobQ-like glutamine amidotransferase" evidence="8">
    <location>
        <begin position="242"/>
        <end position="429"/>
    </location>
</feature>
<comment type="caution">
    <text evidence="9">The sequence shown here is derived from an EMBL/GenBank/DDBJ whole genome shotgun (WGS) entry which is preliminary data.</text>
</comment>
<keyword evidence="2" id="KW-0436">Ligase</keyword>
<name>A0A0W8F484_9ZZZZ</name>
<evidence type="ECO:0000259" key="8">
    <source>
        <dbReference type="Pfam" id="PF07685"/>
    </source>
</evidence>
<dbReference type="EMBL" id="LNQE01001546">
    <property type="protein sequence ID" value="KUG15613.1"/>
    <property type="molecule type" value="Genomic_DNA"/>
</dbReference>
<dbReference type="GO" id="GO:0042242">
    <property type="term" value="F:cobyrinic acid a,c-diamide synthase activity"/>
    <property type="evidence" value="ECO:0007669"/>
    <property type="project" value="InterPro"/>
</dbReference>
<dbReference type="GO" id="GO:0005524">
    <property type="term" value="F:ATP binding"/>
    <property type="evidence" value="ECO:0007669"/>
    <property type="project" value="UniProtKB-KW"/>
</dbReference>
<accession>A0A0W8F484</accession>
<evidence type="ECO:0000256" key="1">
    <source>
        <dbReference type="ARBA" id="ARBA00001946"/>
    </source>
</evidence>
<dbReference type="InterPro" id="IPR004484">
    <property type="entry name" value="CbiA/CobB_synth"/>
</dbReference>
<dbReference type="Pfam" id="PF07685">
    <property type="entry name" value="GATase_3"/>
    <property type="match status" value="1"/>
</dbReference>
<dbReference type="InterPro" id="IPR002586">
    <property type="entry name" value="CobQ/CobB/MinD/ParA_Nub-bd_dom"/>
</dbReference>
<dbReference type="PANTHER" id="PTHR43873">
    <property type="entry name" value="COBYRINATE A,C-DIAMIDE SYNTHASE"/>
    <property type="match status" value="1"/>
</dbReference>
<dbReference type="InterPro" id="IPR011698">
    <property type="entry name" value="GATase_3"/>
</dbReference>
<evidence type="ECO:0000256" key="5">
    <source>
        <dbReference type="ARBA" id="ARBA00022842"/>
    </source>
</evidence>
<keyword evidence="5" id="KW-0460">Magnesium</keyword>
<reference evidence="9" key="1">
    <citation type="journal article" date="2015" name="Proc. Natl. Acad. Sci. U.S.A.">
        <title>Networks of energetic and metabolic interactions define dynamics in microbial communities.</title>
        <authorList>
            <person name="Embree M."/>
            <person name="Liu J.K."/>
            <person name="Al-Bassam M.M."/>
            <person name="Zengler K."/>
        </authorList>
    </citation>
    <scope>NUCLEOTIDE SEQUENCE</scope>
</reference>
<evidence type="ECO:0000256" key="3">
    <source>
        <dbReference type="ARBA" id="ARBA00022741"/>
    </source>
</evidence>
<evidence type="ECO:0000256" key="6">
    <source>
        <dbReference type="ARBA" id="ARBA00022962"/>
    </source>
</evidence>
<keyword evidence="3" id="KW-0547">Nucleotide-binding</keyword>
<dbReference type="NCBIfam" id="TIGR00379">
    <property type="entry name" value="cobB"/>
    <property type="match status" value="1"/>
</dbReference>
<dbReference type="SUPFAM" id="SSF52540">
    <property type="entry name" value="P-loop containing nucleoside triphosphate hydrolases"/>
    <property type="match status" value="1"/>
</dbReference>
<dbReference type="NCBIfam" id="NF002204">
    <property type="entry name" value="PRK01077.1"/>
    <property type="match status" value="1"/>
</dbReference>
<dbReference type="InterPro" id="IPR027417">
    <property type="entry name" value="P-loop_NTPase"/>
</dbReference>
<gene>
    <name evidence="9" type="ORF">ASZ90_014724</name>
</gene>
<keyword evidence="6" id="KW-0315">Glutamine amidotransferase</keyword>
<protein>
    <submittedName>
        <fullName evidence="9">Cobyrinic acid a,c-diamide synthase</fullName>
    </submittedName>
</protein>
<dbReference type="Gene3D" id="3.40.50.300">
    <property type="entry name" value="P-loop containing nucleotide triphosphate hydrolases"/>
    <property type="match status" value="1"/>
</dbReference>
<sequence length="445" mass="47368">MTLRSIPRIVIAGTHSGCGKTTVARGLMLALRKRGLIVQPFKVGPDFIDTSHHTAICGRISRNLDPFMMGEEGVRDSFCTATEGADIAVIEGVMGMYDGLDGTDTASTAHVMRILGAKGVLVVDVRGMSRSAHALVAGFSGFDPAVALAGVIFNRVGSPRHRAMIEDHLAAPALGWIPRDPSLAVESRHLGLQMAFEIDPATPGLELVGESCDLEGILGAARSAPPCCIPARPRPGYPSEVRIGVAQDAAFCFYYPDNLDLLRAAGAMLVPFSPCADPLPDADAYYFGGGYPELHARALADSPCRLMLRRAADAGVPVYGECGGLLYLSGSVTVDEQEYPMAGILPGTACMTGGIQALGYTAGTWSDGPRIAVRGSTQRGHEFHYSAYDTDRDARFAVTLSRGRGIDGGRDGLFVHEAVGSYTHSYFSRRFAAAFVDAAREQRRQ</sequence>
<feature type="domain" description="CobQ/CobB/MinD/ParA nucleotide binding" evidence="7">
    <location>
        <begin position="9"/>
        <end position="185"/>
    </location>
</feature>
<dbReference type="CDD" id="cd05388">
    <property type="entry name" value="CobB_N"/>
    <property type="match status" value="1"/>
</dbReference>
<dbReference type="InterPro" id="IPR029062">
    <property type="entry name" value="Class_I_gatase-like"/>
</dbReference>
<dbReference type="PROSITE" id="PS51274">
    <property type="entry name" value="GATASE_COBBQ"/>
    <property type="match status" value="1"/>
</dbReference>
<dbReference type="SUPFAM" id="SSF52317">
    <property type="entry name" value="Class I glutamine amidotransferase-like"/>
    <property type="match status" value="1"/>
</dbReference>
<dbReference type="Gene3D" id="3.40.50.880">
    <property type="match status" value="1"/>
</dbReference>
<dbReference type="Pfam" id="PF01656">
    <property type="entry name" value="CbiA"/>
    <property type="match status" value="1"/>
</dbReference>
<organism evidence="9">
    <name type="scientific">hydrocarbon metagenome</name>
    <dbReference type="NCBI Taxonomy" id="938273"/>
    <lineage>
        <taxon>unclassified sequences</taxon>
        <taxon>metagenomes</taxon>
        <taxon>ecological metagenomes</taxon>
    </lineage>
</organism>
<evidence type="ECO:0000256" key="4">
    <source>
        <dbReference type="ARBA" id="ARBA00022840"/>
    </source>
</evidence>
<dbReference type="PANTHER" id="PTHR43873:SF1">
    <property type="entry name" value="COBYRINATE A,C-DIAMIDE SYNTHASE"/>
    <property type="match status" value="1"/>
</dbReference>
<evidence type="ECO:0000256" key="2">
    <source>
        <dbReference type="ARBA" id="ARBA00022598"/>
    </source>
</evidence>
<dbReference type="HAMAP" id="MF_00027">
    <property type="entry name" value="CobB_CbiA"/>
    <property type="match status" value="1"/>
</dbReference>
<evidence type="ECO:0000259" key="7">
    <source>
        <dbReference type="Pfam" id="PF01656"/>
    </source>
</evidence>
<proteinExistence type="inferred from homology"/>
<evidence type="ECO:0000313" key="9">
    <source>
        <dbReference type="EMBL" id="KUG15613.1"/>
    </source>
</evidence>
<comment type="cofactor">
    <cofactor evidence="1">
        <name>Mg(2+)</name>
        <dbReference type="ChEBI" id="CHEBI:18420"/>
    </cofactor>
</comment>
<keyword evidence="4" id="KW-0067">ATP-binding</keyword>
<dbReference type="AlphaFoldDB" id="A0A0W8F484"/>